<accession>A0ACC0VVI9</accession>
<dbReference type="Proteomes" id="UP001163321">
    <property type="component" value="Chromosome 6"/>
</dbReference>
<proteinExistence type="predicted"/>
<reference evidence="1 2" key="1">
    <citation type="journal article" date="2022" name="bioRxiv">
        <title>The genome of the oomycete Peronosclerospora sorghi, a cosmopolitan pathogen of maize and sorghum, is inflated with dispersed pseudogenes.</title>
        <authorList>
            <person name="Fletcher K."/>
            <person name="Martin F."/>
            <person name="Isakeit T."/>
            <person name="Cavanaugh K."/>
            <person name="Magill C."/>
            <person name="Michelmore R."/>
        </authorList>
    </citation>
    <scope>NUCLEOTIDE SEQUENCE [LARGE SCALE GENOMIC DNA]</scope>
    <source>
        <strain evidence="1">P6</strain>
    </source>
</reference>
<name>A0ACC0VVI9_9STRA</name>
<gene>
    <name evidence="1" type="ORF">PsorP6_010662</name>
</gene>
<evidence type="ECO:0000313" key="1">
    <source>
        <dbReference type="EMBL" id="KAI9909766.1"/>
    </source>
</evidence>
<organism evidence="1 2">
    <name type="scientific">Peronosclerospora sorghi</name>
    <dbReference type="NCBI Taxonomy" id="230839"/>
    <lineage>
        <taxon>Eukaryota</taxon>
        <taxon>Sar</taxon>
        <taxon>Stramenopiles</taxon>
        <taxon>Oomycota</taxon>
        <taxon>Peronosporomycetes</taxon>
        <taxon>Peronosporales</taxon>
        <taxon>Peronosporaceae</taxon>
        <taxon>Peronosclerospora</taxon>
    </lineage>
</organism>
<sequence>MEEGEEGVISVESSDDEIEDNTEDLTAMLDAERSREECIIDPVFEKNAFQTTDAKHQLYDQAVNRVSLDNLPIRGGSDLLCLVLNIKATHERVGNNGNIEAIEKIKFIFQEEKDKEKKENPKILLKKKKKKK</sequence>
<evidence type="ECO:0000313" key="2">
    <source>
        <dbReference type="Proteomes" id="UP001163321"/>
    </source>
</evidence>
<keyword evidence="2" id="KW-1185">Reference proteome</keyword>
<dbReference type="EMBL" id="CM047585">
    <property type="protein sequence ID" value="KAI9909766.1"/>
    <property type="molecule type" value="Genomic_DNA"/>
</dbReference>
<protein>
    <submittedName>
        <fullName evidence="1">Uncharacterized protein</fullName>
    </submittedName>
</protein>
<comment type="caution">
    <text evidence="1">The sequence shown here is derived from an EMBL/GenBank/DDBJ whole genome shotgun (WGS) entry which is preliminary data.</text>
</comment>